<dbReference type="Proteomes" id="UP000054995">
    <property type="component" value="Unassembled WGS sequence"/>
</dbReference>
<comment type="caution">
    <text evidence="1">The sequence shown here is derived from an EMBL/GenBank/DDBJ whole genome shotgun (WGS) entry which is preliminary data.</text>
</comment>
<proteinExistence type="predicted"/>
<keyword evidence="2" id="KW-1185">Reference proteome</keyword>
<evidence type="ECO:0000313" key="2">
    <source>
        <dbReference type="Proteomes" id="UP000054995"/>
    </source>
</evidence>
<organism evidence="1 2">
    <name type="scientific">Trichinella pseudospiralis</name>
    <name type="common">Parasitic roundworm</name>
    <dbReference type="NCBI Taxonomy" id="6337"/>
    <lineage>
        <taxon>Eukaryota</taxon>
        <taxon>Metazoa</taxon>
        <taxon>Ecdysozoa</taxon>
        <taxon>Nematoda</taxon>
        <taxon>Enoplea</taxon>
        <taxon>Dorylaimia</taxon>
        <taxon>Trichinellida</taxon>
        <taxon>Trichinellidae</taxon>
        <taxon>Trichinella</taxon>
    </lineage>
</organism>
<name>A0A0V1G446_TRIPS</name>
<dbReference type="EMBL" id="JYDT01000004">
    <property type="protein sequence ID" value="KRY92945.1"/>
    <property type="molecule type" value="Genomic_DNA"/>
</dbReference>
<dbReference type="AlphaFoldDB" id="A0A0V1G446"/>
<gene>
    <name evidence="1" type="ORF">T4D_4758</name>
</gene>
<protein>
    <submittedName>
        <fullName evidence="1">Uncharacterized protein</fullName>
    </submittedName>
</protein>
<reference evidence="1 2" key="1">
    <citation type="submission" date="2015-01" db="EMBL/GenBank/DDBJ databases">
        <title>Evolution of Trichinella species and genotypes.</title>
        <authorList>
            <person name="Korhonen P.K."/>
            <person name="Edoardo P."/>
            <person name="Giuseppe L.R."/>
            <person name="Gasser R.B."/>
        </authorList>
    </citation>
    <scope>NUCLEOTIDE SEQUENCE [LARGE SCALE GENOMIC DNA]</scope>
    <source>
        <strain evidence="1">ISS470</strain>
    </source>
</reference>
<accession>A0A0V1G446</accession>
<evidence type="ECO:0000313" key="1">
    <source>
        <dbReference type="EMBL" id="KRY92945.1"/>
    </source>
</evidence>
<sequence>MMMKTLMKAMLPSMPKKSYICCRRPFKPESAACIDQLINYLHRYLIPKLLSHILYETNHKADQCLFSNLASTEAEIEIFTSTLIYLYGNINYFDVIISHVLDEPNTC</sequence>